<sequence>MKNSIKWNKKMSFTGSTPSGHQVHMDASEEVGGENSGARPTELLLNAVAGCTSIDIISILKKMRLKPESFEVEIDGERAEEHPKRFTTIHVHYVLEGDLPEEKVVRAIQLSKDTYCSVAHSVNAELTVSYSINGEQGTQKIS</sequence>
<dbReference type="Gene3D" id="3.30.300.20">
    <property type="match status" value="1"/>
</dbReference>
<feature type="compositionally biased region" description="Polar residues" evidence="1">
    <location>
        <begin position="1"/>
        <end position="20"/>
    </location>
</feature>
<feature type="region of interest" description="Disordered" evidence="1">
    <location>
        <begin position="1"/>
        <end position="36"/>
    </location>
</feature>
<dbReference type="PANTHER" id="PTHR34352:SF1">
    <property type="entry name" value="PROTEIN YHFA"/>
    <property type="match status" value="1"/>
</dbReference>
<evidence type="ECO:0000313" key="2">
    <source>
        <dbReference type="EMBL" id="QTM99760.1"/>
    </source>
</evidence>
<dbReference type="Gene3D" id="2.20.25.10">
    <property type="match status" value="1"/>
</dbReference>
<reference evidence="2 3" key="1">
    <citation type="submission" date="2019-12" db="EMBL/GenBank/DDBJ databases">
        <title>The whole genome sequencing of a strain isolated from a Mars analog, Dalangtan Playa.</title>
        <authorList>
            <person name="Huang T."/>
        </authorList>
    </citation>
    <scope>NUCLEOTIDE SEQUENCE [LARGE SCALE GENOMIC DNA]</scope>
    <source>
        <strain evidence="2 3">DP4-553-S</strain>
    </source>
</reference>
<gene>
    <name evidence="2" type="ORF">ERJ70_10895</name>
</gene>
<evidence type="ECO:0000256" key="1">
    <source>
        <dbReference type="SAM" id="MobiDB-lite"/>
    </source>
</evidence>
<dbReference type="Pfam" id="PF02566">
    <property type="entry name" value="OsmC"/>
    <property type="match status" value="1"/>
</dbReference>
<dbReference type="PANTHER" id="PTHR34352">
    <property type="entry name" value="PROTEIN YHFA"/>
    <property type="match status" value="1"/>
</dbReference>
<organism evidence="2 3">
    <name type="scientific">Sediminibacillus dalangtanensis</name>
    <dbReference type="NCBI Taxonomy" id="2729421"/>
    <lineage>
        <taxon>Bacteria</taxon>
        <taxon>Bacillati</taxon>
        <taxon>Bacillota</taxon>
        <taxon>Bacilli</taxon>
        <taxon>Bacillales</taxon>
        <taxon>Bacillaceae</taxon>
        <taxon>Sediminibacillus</taxon>
    </lineage>
</organism>
<dbReference type="EMBL" id="CP046956">
    <property type="protein sequence ID" value="QTM99760.1"/>
    <property type="molecule type" value="Genomic_DNA"/>
</dbReference>
<dbReference type="InterPro" id="IPR036102">
    <property type="entry name" value="OsmC/Ohrsf"/>
</dbReference>
<keyword evidence="3" id="KW-1185">Reference proteome</keyword>
<dbReference type="SUPFAM" id="SSF82784">
    <property type="entry name" value="OsmC-like"/>
    <property type="match status" value="1"/>
</dbReference>
<dbReference type="RefSeq" id="WP_209364932.1">
    <property type="nucleotide sequence ID" value="NZ_CP046956.1"/>
</dbReference>
<dbReference type="Proteomes" id="UP000665043">
    <property type="component" value="Chromosome"/>
</dbReference>
<protein>
    <submittedName>
        <fullName evidence="2">OsmC family peroxiredoxin</fullName>
    </submittedName>
</protein>
<accession>A0ABX7VVF5</accession>
<dbReference type="InterPro" id="IPR015946">
    <property type="entry name" value="KH_dom-like_a/b"/>
</dbReference>
<name>A0ABX7VVF5_9BACI</name>
<proteinExistence type="predicted"/>
<evidence type="ECO:0000313" key="3">
    <source>
        <dbReference type="Proteomes" id="UP000665043"/>
    </source>
</evidence>
<dbReference type="InterPro" id="IPR003718">
    <property type="entry name" value="OsmC/Ohr_fam"/>
</dbReference>